<feature type="region of interest" description="Disordered" evidence="8">
    <location>
        <begin position="528"/>
        <end position="550"/>
    </location>
</feature>
<feature type="transmembrane region" description="Helical" evidence="9">
    <location>
        <begin position="99"/>
        <end position="120"/>
    </location>
</feature>
<evidence type="ECO:0000256" key="7">
    <source>
        <dbReference type="SAM" id="Coils"/>
    </source>
</evidence>
<evidence type="ECO:0000256" key="6">
    <source>
        <dbReference type="ARBA" id="ARBA00023136"/>
    </source>
</evidence>
<evidence type="ECO:0000256" key="2">
    <source>
        <dbReference type="ARBA" id="ARBA00022448"/>
    </source>
</evidence>
<evidence type="ECO:0000256" key="1">
    <source>
        <dbReference type="ARBA" id="ARBA00004141"/>
    </source>
</evidence>
<dbReference type="VEuPathDB" id="VectorBase:GBRI029242"/>
<reference evidence="12" key="1">
    <citation type="submission" date="2014-03" db="EMBL/GenBank/DDBJ databases">
        <authorList>
            <person name="Aksoy S."/>
            <person name="Warren W."/>
            <person name="Wilson R.K."/>
        </authorList>
    </citation>
    <scope>NUCLEOTIDE SEQUENCE [LARGE SCALE GENOMIC DNA]</scope>
    <source>
        <strain evidence="12">IAEA</strain>
    </source>
</reference>
<dbReference type="GO" id="GO:0015179">
    <property type="term" value="F:L-amino acid transmembrane transporter activity"/>
    <property type="evidence" value="ECO:0007669"/>
    <property type="project" value="TreeGrafter"/>
</dbReference>
<feature type="compositionally biased region" description="Low complexity" evidence="8">
    <location>
        <begin position="536"/>
        <end position="548"/>
    </location>
</feature>
<organism evidence="11 12">
    <name type="scientific">Glossina brevipalpis</name>
    <dbReference type="NCBI Taxonomy" id="37001"/>
    <lineage>
        <taxon>Eukaryota</taxon>
        <taxon>Metazoa</taxon>
        <taxon>Ecdysozoa</taxon>
        <taxon>Arthropoda</taxon>
        <taxon>Hexapoda</taxon>
        <taxon>Insecta</taxon>
        <taxon>Pterygota</taxon>
        <taxon>Neoptera</taxon>
        <taxon>Endopterygota</taxon>
        <taxon>Diptera</taxon>
        <taxon>Brachycera</taxon>
        <taxon>Muscomorpha</taxon>
        <taxon>Hippoboscoidea</taxon>
        <taxon>Glossinidae</taxon>
        <taxon>Glossina</taxon>
    </lineage>
</organism>
<accession>A0A1A9WR85</accession>
<feature type="transmembrane region" description="Helical" evidence="9">
    <location>
        <begin position="141"/>
        <end position="160"/>
    </location>
</feature>
<keyword evidence="6 9" id="KW-0472">Membrane</keyword>
<reference evidence="11" key="2">
    <citation type="submission" date="2020-05" db="UniProtKB">
        <authorList>
            <consortium name="EnsemblMetazoa"/>
        </authorList>
    </citation>
    <scope>IDENTIFICATION</scope>
    <source>
        <strain evidence="11">IAEA</strain>
    </source>
</reference>
<feature type="coiled-coil region" evidence="7">
    <location>
        <begin position="563"/>
        <end position="637"/>
    </location>
</feature>
<evidence type="ECO:0000256" key="5">
    <source>
        <dbReference type="ARBA" id="ARBA00022989"/>
    </source>
</evidence>
<dbReference type="PANTHER" id="PTHR22950">
    <property type="entry name" value="AMINO ACID TRANSPORTER"/>
    <property type="match status" value="1"/>
</dbReference>
<protein>
    <recommendedName>
        <fullName evidence="10">Amino acid transporter transmembrane domain-containing protein</fullName>
    </recommendedName>
</protein>
<evidence type="ECO:0000313" key="12">
    <source>
        <dbReference type="Proteomes" id="UP000091820"/>
    </source>
</evidence>
<feature type="region of interest" description="Disordered" evidence="8">
    <location>
        <begin position="461"/>
        <end position="515"/>
    </location>
</feature>
<dbReference type="EnsemblMetazoa" id="GBRI029242-RA">
    <property type="protein sequence ID" value="GBRI029242-PA"/>
    <property type="gene ID" value="GBRI029242"/>
</dbReference>
<feature type="transmembrane region" description="Helical" evidence="9">
    <location>
        <begin position="390"/>
        <end position="409"/>
    </location>
</feature>
<keyword evidence="2" id="KW-0813">Transport</keyword>
<feature type="transmembrane region" description="Helical" evidence="9">
    <location>
        <begin position="292"/>
        <end position="312"/>
    </location>
</feature>
<evidence type="ECO:0000256" key="8">
    <source>
        <dbReference type="SAM" id="MobiDB-lite"/>
    </source>
</evidence>
<dbReference type="Proteomes" id="UP000091820">
    <property type="component" value="Unassembled WGS sequence"/>
</dbReference>
<evidence type="ECO:0000313" key="11">
    <source>
        <dbReference type="EnsemblMetazoa" id="GBRI029242-PA"/>
    </source>
</evidence>
<feature type="transmembrane region" description="Helical" evidence="9">
    <location>
        <begin position="357"/>
        <end position="378"/>
    </location>
</feature>
<evidence type="ECO:0000259" key="10">
    <source>
        <dbReference type="Pfam" id="PF01490"/>
    </source>
</evidence>
<dbReference type="PANTHER" id="PTHR22950:SF646">
    <property type="entry name" value="SODIUM-COUPLED NEUTRAL AMINO ACID TRANSPORTER 10-RELATED"/>
    <property type="match status" value="1"/>
</dbReference>
<feature type="transmembrane region" description="Helical" evidence="9">
    <location>
        <begin position="26"/>
        <end position="45"/>
    </location>
</feature>
<feature type="domain" description="Amino acid transporter transmembrane" evidence="10">
    <location>
        <begin position="28"/>
        <end position="409"/>
    </location>
</feature>
<feature type="transmembrane region" description="Helical" evidence="9">
    <location>
        <begin position="52"/>
        <end position="74"/>
    </location>
</feature>
<dbReference type="AlphaFoldDB" id="A0A1A9WR85"/>
<dbReference type="GO" id="GO:0016020">
    <property type="term" value="C:membrane"/>
    <property type="evidence" value="ECO:0007669"/>
    <property type="project" value="UniProtKB-SubCell"/>
</dbReference>
<evidence type="ECO:0000256" key="9">
    <source>
        <dbReference type="SAM" id="Phobius"/>
    </source>
</evidence>
<evidence type="ECO:0000256" key="4">
    <source>
        <dbReference type="ARBA" id="ARBA00022970"/>
    </source>
</evidence>
<comment type="subcellular location">
    <subcellularLocation>
        <location evidence="1">Membrane</location>
        <topology evidence="1">Multi-pass membrane protein</topology>
    </subcellularLocation>
</comment>
<feature type="transmembrane region" description="Helical" evidence="9">
    <location>
        <begin position="333"/>
        <end position="351"/>
    </location>
</feature>
<feature type="compositionally biased region" description="Basic and acidic residues" evidence="8">
    <location>
        <begin position="488"/>
        <end position="515"/>
    </location>
</feature>
<feature type="transmembrane region" description="Helical" evidence="9">
    <location>
        <begin position="248"/>
        <end position="272"/>
    </location>
</feature>
<sequence>MFLTLNLQHLLKLRDLITFKMLGDTGYIMTLANSIIGVGILAMPFCFQKCGILLSILLLIVNNWATRICCHYLIKSSLLTRRKSFEFLGFHAFGASGKLLVELCIIGYLLGTCITYFVVVGDLGPQILTKMFALEQGPRHLRTWLMCGVTLFCILPLAMLKNVDSLSTVCTASIGFYVCLVAKIILESKSHILAYDWPNKVVYWQPKGILQCLPIFSMALSCQMQIFEVFTSINNQSLEKLNGIVRNAVSICTCVYTAVGFFGYVAFCDYTFSGNILVNLSASFGSDVIKIGFVLSVAFSFPLVIFPCRASLYSLLYRKGQTDASGYIPEYQFKAITVFIVLFALTVALMIPSVELIIGLVGSTIGVAICIMFPAACFRTIVTKPSSERSLAQLIIISGFCLMILGTYANLNAIDEKSSGAHLKDTSLPQITELPKDLLKKNLINMEKDIVAKLNQEEKFKINKDNRQTANQSEIRKQSKPPPPPLPVDERHDNDEQESGKVVKDMKDQIHVKPEAVKKDTETIILKPAVREQKSESSNSSQVESIQQTIDSDAIKKEDDAVKETLKLDMKVENEVLKKTQKELEKTKNLLEKRVEELKEELVKHNQETQHLVAEKLGEVVEKFEQIERKVVQQQEKGENHKLSVDSNHRENKLLSILANNSSSSAKQPVVSSMANENITKPLLSTKNDLGSINDSMKLDHRLVLPLPLLINNTQTKLNETLKSVPLKNETMNIFNQTLEATAARDSEVNKSMDKENVEAIRRDILQVKEEKSETEVNNSLDKDDESIHRVKRFSMQSSQTNDCLSNPNMESVVAPDLNSLVDIKFGRDLKSVQDEDHRKEISKFK</sequence>
<keyword evidence="7" id="KW-0175">Coiled coil</keyword>
<dbReference type="STRING" id="37001.A0A1A9WR85"/>
<evidence type="ECO:0000256" key="3">
    <source>
        <dbReference type="ARBA" id="ARBA00022692"/>
    </source>
</evidence>
<feature type="transmembrane region" description="Helical" evidence="9">
    <location>
        <begin position="166"/>
        <end position="186"/>
    </location>
</feature>
<keyword evidence="5 9" id="KW-1133">Transmembrane helix</keyword>
<keyword evidence="4" id="KW-0029">Amino-acid transport</keyword>
<dbReference type="Pfam" id="PF01490">
    <property type="entry name" value="Aa_trans"/>
    <property type="match status" value="1"/>
</dbReference>
<keyword evidence="3 9" id="KW-0812">Transmembrane</keyword>
<dbReference type="InterPro" id="IPR013057">
    <property type="entry name" value="AA_transpt_TM"/>
</dbReference>
<keyword evidence="12" id="KW-1185">Reference proteome</keyword>
<proteinExistence type="predicted"/>
<name>A0A1A9WR85_9MUSC</name>